<feature type="binding site" evidence="4">
    <location>
        <position position="51"/>
    </location>
    <ligand>
        <name>FAD</name>
        <dbReference type="ChEBI" id="CHEBI:57692"/>
    </ligand>
</feature>
<dbReference type="Gene3D" id="3.50.50.60">
    <property type="entry name" value="FAD/NAD(P)-binding domain"/>
    <property type="match status" value="2"/>
</dbReference>
<dbReference type="InterPro" id="IPR016156">
    <property type="entry name" value="FAD/NAD-linked_Rdtase_dimer_sf"/>
</dbReference>
<dbReference type="Gene3D" id="3.30.390.30">
    <property type="match status" value="1"/>
</dbReference>
<dbReference type="OrthoDB" id="9800167at2"/>
<feature type="binding site" evidence="4">
    <location>
        <position position="299"/>
    </location>
    <ligand>
        <name>FAD</name>
        <dbReference type="ChEBI" id="CHEBI:57692"/>
    </ligand>
</feature>
<dbReference type="SUPFAM" id="SSF51905">
    <property type="entry name" value="FAD/NAD(P)-binding domain"/>
    <property type="match status" value="1"/>
</dbReference>
<evidence type="ECO:0000256" key="3">
    <source>
        <dbReference type="ARBA" id="ARBA00022827"/>
    </source>
</evidence>
<dbReference type="InterPro" id="IPR023753">
    <property type="entry name" value="FAD/NAD-binding_dom"/>
</dbReference>
<keyword evidence="9" id="KW-1185">Reference proteome</keyword>
<name>A0A2T5I7L1_9LACT</name>
<dbReference type="PANTHER" id="PTHR43014:SF5">
    <property type="entry name" value="GLUTATHIONE REDUCTASE (NADPH)"/>
    <property type="match status" value="1"/>
</dbReference>
<dbReference type="Pfam" id="PF07992">
    <property type="entry name" value="Pyr_redox_2"/>
    <property type="match status" value="1"/>
</dbReference>
<dbReference type="GO" id="GO:0000166">
    <property type="term" value="F:nucleotide binding"/>
    <property type="evidence" value="ECO:0007669"/>
    <property type="project" value="UniProtKB-KW"/>
</dbReference>
<sequence length="446" mass="48614">MKKIYDVVVIGSGVAGQTAASGLAFAGKNVAIVENDLWGGTCANRGCDPKKILFSVVEAHNKSLHLIGKGIEEAPIINWSQLIAFKNTFTDPVPEQSKKRLKASGIDVYNATAEFIDAKNIKVQDHILEAAQFVIATGARPALINIEGKEHFLTSDDFLSLPNMPDKLTFIGGGYIAFEFAAIANAAGAQVDVIHHNSRPLKAYDQELVSALMSQLEAKGVIFHLDTNITLIEKVGQQFKLTDDKGFELTTDLVFATTGRLANTEKLKLENADVTYDKKGIIVNDYLQTSNPAIYALGDVLSKKQPKLTPVSSLEASYLVSLLTNKNDCPIAYPKIPTNVFSSPKLAQVGVTVLEAENSKDKYEVSTIDASNWFNYLRVNEPVSKVNIIIDKDSGLLAGASCLNNEADQLINFFTFFINKEIKAAELADAVFAYPTIASDLTYFYT</sequence>
<proteinExistence type="inferred from homology"/>
<dbReference type="InterPro" id="IPR001100">
    <property type="entry name" value="Pyr_nuc-diS_OxRdtase"/>
</dbReference>
<evidence type="ECO:0000259" key="6">
    <source>
        <dbReference type="Pfam" id="PF02852"/>
    </source>
</evidence>
<keyword evidence="4" id="KW-0547">Nucleotide-binding</keyword>
<dbReference type="SUPFAM" id="SSF55424">
    <property type="entry name" value="FAD/NAD-linked reductases, dimerisation (C-terminal) domain"/>
    <property type="match status" value="1"/>
</dbReference>
<gene>
    <name evidence="8" type="ORF">C8U37_1354</name>
</gene>
<keyword evidence="3 4" id="KW-0274">FAD</keyword>
<comment type="similarity">
    <text evidence="1">Belongs to the class-I pyridine nucleotide-disulfide oxidoreductase family.</text>
</comment>
<organism evidence="8 9">
    <name type="scientific">Trichococcus patagoniensis</name>
    <dbReference type="NCBI Taxonomy" id="382641"/>
    <lineage>
        <taxon>Bacteria</taxon>
        <taxon>Bacillati</taxon>
        <taxon>Bacillota</taxon>
        <taxon>Bacilli</taxon>
        <taxon>Lactobacillales</taxon>
        <taxon>Carnobacteriaceae</taxon>
        <taxon>Trichococcus</taxon>
    </lineage>
</organism>
<dbReference type="GO" id="GO:0016491">
    <property type="term" value="F:oxidoreductase activity"/>
    <property type="evidence" value="ECO:0007669"/>
    <property type="project" value="InterPro"/>
</dbReference>
<dbReference type="PRINTS" id="PR00368">
    <property type="entry name" value="FADPNR"/>
</dbReference>
<evidence type="ECO:0000256" key="2">
    <source>
        <dbReference type="ARBA" id="ARBA00022630"/>
    </source>
</evidence>
<dbReference type="PRINTS" id="PR00411">
    <property type="entry name" value="PNDRDTASEI"/>
</dbReference>
<protein>
    <submittedName>
        <fullName evidence="8">Glutathione reductase (NADPH)</fullName>
    </submittedName>
</protein>
<dbReference type="Proteomes" id="UP000244161">
    <property type="component" value="Unassembled WGS sequence"/>
</dbReference>
<dbReference type="InterPro" id="IPR036188">
    <property type="entry name" value="FAD/NAD-bd_sf"/>
</dbReference>
<dbReference type="EMBL" id="QAOM01000035">
    <property type="protein sequence ID" value="PTQ79792.1"/>
    <property type="molecule type" value="Genomic_DNA"/>
</dbReference>
<dbReference type="RefSeq" id="WP_108033856.1">
    <property type="nucleotide sequence ID" value="NZ_QAOM01000035.1"/>
</dbReference>
<feature type="binding site" evidence="4">
    <location>
        <begin position="172"/>
        <end position="179"/>
    </location>
    <ligand>
        <name>NAD(+)</name>
        <dbReference type="ChEBI" id="CHEBI:57540"/>
    </ligand>
</feature>
<feature type="disulfide bond" description="Redox-active" evidence="5">
    <location>
        <begin position="42"/>
        <end position="47"/>
    </location>
</feature>
<evidence type="ECO:0000256" key="5">
    <source>
        <dbReference type="PIRSR" id="PIRSR000350-4"/>
    </source>
</evidence>
<dbReference type="InterPro" id="IPR004099">
    <property type="entry name" value="Pyr_nucl-diS_OxRdtase_dimer"/>
</dbReference>
<feature type="domain" description="Pyridine nucleotide-disulphide oxidoreductase dimerisation" evidence="6">
    <location>
        <begin position="336"/>
        <end position="439"/>
    </location>
</feature>
<evidence type="ECO:0000256" key="1">
    <source>
        <dbReference type="ARBA" id="ARBA00007532"/>
    </source>
</evidence>
<accession>A0A2T5I7L1</accession>
<keyword evidence="2" id="KW-0285">Flavoprotein</keyword>
<reference evidence="8 9" key="1">
    <citation type="submission" date="2018-04" db="EMBL/GenBank/DDBJ databases">
        <title>Genomic Encyclopedia of Archaeal and Bacterial Type Strains, Phase II (KMG-II): from individual species to whole genera.</title>
        <authorList>
            <person name="Goeker M."/>
        </authorList>
    </citation>
    <scope>NUCLEOTIDE SEQUENCE [LARGE SCALE GENOMIC DNA]</scope>
    <source>
        <strain evidence="8 9">DSM 18806</strain>
    </source>
</reference>
<evidence type="ECO:0000256" key="4">
    <source>
        <dbReference type="PIRSR" id="PIRSR000350-3"/>
    </source>
</evidence>
<comment type="cofactor">
    <cofactor evidence="4">
        <name>FAD</name>
        <dbReference type="ChEBI" id="CHEBI:57692"/>
    </cofactor>
    <text evidence="4">Binds 1 FAD per subunit.</text>
</comment>
<dbReference type="PANTHER" id="PTHR43014">
    <property type="entry name" value="MERCURIC REDUCTASE"/>
    <property type="match status" value="1"/>
</dbReference>
<feature type="domain" description="FAD/NAD(P)-binding" evidence="7">
    <location>
        <begin position="5"/>
        <end position="314"/>
    </location>
</feature>
<keyword evidence="4" id="KW-0520">NAD</keyword>
<comment type="caution">
    <text evidence="8">The sequence shown here is derived from an EMBL/GenBank/DDBJ whole genome shotgun (WGS) entry which is preliminary data.</text>
</comment>
<feature type="binding site" evidence="4">
    <location>
        <position position="259"/>
    </location>
    <ligand>
        <name>NAD(+)</name>
        <dbReference type="ChEBI" id="CHEBI:57540"/>
    </ligand>
</feature>
<evidence type="ECO:0000259" key="7">
    <source>
        <dbReference type="Pfam" id="PF07992"/>
    </source>
</evidence>
<dbReference type="AlphaFoldDB" id="A0A2T5I7L1"/>
<dbReference type="Pfam" id="PF02852">
    <property type="entry name" value="Pyr_redox_dim"/>
    <property type="match status" value="1"/>
</dbReference>
<evidence type="ECO:0000313" key="9">
    <source>
        <dbReference type="Proteomes" id="UP000244161"/>
    </source>
</evidence>
<evidence type="ECO:0000313" key="8">
    <source>
        <dbReference type="EMBL" id="PTQ79792.1"/>
    </source>
</evidence>
<dbReference type="PIRSF" id="PIRSF000350">
    <property type="entry name" value="Mercury_reductase_MerA"/>
    <property type="match status" value="1"/>
</dbReference>